<dbReference type="InterPro" id="IPR011990">
    <property type="entry name" value="TPR-like_helical_dom_sf"/>
</dbReference>
<evidence type="ECO:0000313" key="1">
    <source>
        <dbReference type="EMBL" id="KKM84471.1"/>
    </source>
</evidence>
<name>A0A0F9LAV0_9ZZZZ</name>
<gene>
    <name evidence="1" type="ORF">LCGC14_1298860</name>
</gene>
<dbReference type="EMBL" id="LAZR01007563">
    <property type="protein sequence ID" value="KKM84471.1"/>
    <property type="molecule type" value="Genomic_DNA"/>
</dbReference>
<dbReference type="SUPFAM" id="SSF81901">
    <property type="entry name" value="HCP-like"/>
    <property type="match status" value="1"/>
</dbReference>
<proteinExistence type="predicted"/>
<evidence type="ECO:0008006" key="2">
    <source>
        <dbReference type="Google" id="ProtNLM"/>
    </source>
</evidence>
<protein>
    <recommendedName>
        <fullName evidence="2">Sel1 repeat family protein</fullName>
    </recommendedName>
</protein>
<dbReference type="AlphaFoldDB" id="A0A0F9LAV0"/>
<dbReference type="SMART" id="SM00671">
    <property type="entry name" value="SEL1"/>
    <property type="match status" value="2"/>
</dbReference>
<comment type="caution">
    <text evidence="1">The sequence shown here is derived from an EMBL/GenBank/DDBJ whole genome shotgun (WGS) entry which is preliminary data.</text>
</comment>
<sequence length="154" mass="17334">MLKTTPCEQDLEQQLDNILGFVTQPENTSVPVDNKKDEQSTLNKALYYLKNNQAPLAAKWMRLAAMAGNHRAQFYLGLFFVKGEGVPQSVFHAVAWLSLASSQGYAPATAAVTDIRKHIETKRFKDAQCYAASLYEQIHQLQFSHMIPRTSENT</sequence>
<dbReference type="Gene3D" id="1.25.40.10">
    <property type="entry name" value="Tetratricopeptide repeat domain"/>
    <property type="match status" value="1"/>
</dbReference>
<organism evidence="1">
    <name type="scientific">marine sediment metagenome</name>
    <dbReference type="NCBI Taxonomy" id="412755"/>
    <lineage>
        <taxon>unclassified sequences</taxon>
        <taxon>metagenomes</taxon>
        <taxon>ecological metagenomes</taxon>
    </lineage>
</organism>
<dbReference type="InterPro" id="IPR006597">
    <property type="entry name" value="Sel1-like"/>
</dbReference>
<accession>A0A0F9LAV0</accession>
<reference evidence="1" key="1">
    <citation type="journal article" date="2015" name="Nature">
        <title>Complex archaea that bridge the gap between prokaryotes and eukaryotes.</title>
        <authorList>
            <person name="Spang A."/>
            <person name="Saw J.H."/>
            <person name="Jorgensen S.L."/>
            <person name="Zaremba-Niedzwiedzka K."/>
            <person name="Martijn J."/>
            <person name="Lind A.E."/>
            <person name="van Eijk R."/>
            <person name="Schleper C."/>
            <person name="Guy L."/>
            <person name="Ettema T.J."/>
        </authorList>
    </citation>
    <scope>NUCLEOTIDE SEQUENCE</scope>
</reference>